<dbReference type="EMBL" id="UGGO01000001">
    <property type="protein sequence ID" value="STQ44787.1"/>
    <property type="molecule type" value="Genomic_DNA"/>
</dbReference>
<accession>A0A377NFC6</accession>
<dbReference type="AlphaFoldDB" id="A0A377NFC6"/>
<proteinExistence type="predicted"/>
<sequence>MHKDGFKSLSLIKTIGSLTSQGQHYAPLSQNCGAKWC</sequence>
<protein>
    <submittedName>
        <fullName evidence="1">Uncharacterized protein</fullName>
    </submittedName>
</protein>
<organism evidence="1 2">
    <name type="scientific">Ewingella americana</name>
    <dbReference type="NCBI Taxonomy" id="41202"/>
    <lineage>
        <taxon>Bacteria</taxon>
        <taxon>Pseudomonadati</taxon>
        <taxon>Pseudomonadota</taxon>
        <taxon>Gammaproteobacteria</taxon>
        <taxon>Enterobacterales</taxon>
        <taxon>Yersiniaceae</taxon>
        <taxon>Ewingella</taxon>
    </lineage>
</organism>
<evidence type="ECO:0000313" key="2">
    <source>
        <dbReference type="Proteomes" id="UP000254304"/>
    </source>
</evidence>
<gene>
    <name evidence="1" type="ORF">NCTC12157_02510</name>
</gene>
<name>A0A377NFC6_9GAMM</name>
<reference evidence="1 2" key="1">
    <citation type="submission" date="2018-06" db="EMBL/GenBank/DDBJ databases">
        <authorList>
            <consortium name="Pathogen Informatics"/>
            <person name="Doyle S."/>
        </authorList>
    </citation>
    <scope>NUCLEOTIDE SEQUENCE [LARGE SCALE GENOMIC DNA]</scope>
    <source>
        <strain evidence="1 2">NCTC12157</strain>
    </source>
</reference>
<dbReference type="Proteomes" id="UP000254304">
    <property type="component" value="Unassembled WGS sequence"/>
</dbReference>
<evidence type="ECO:0000313" key="1">
    <source>
        <dbReference type="EMBL" id="STQ44787.1"/>
    </source>
</evidence>